<dbReference type="PRINTS" id="PR00344">
    <property type="entry name" value="BCTRLSENSOR"/>
</dbReference>
<dbReference type="EMBL" id="CP120353">
    <property type="protein sequence ID" value="WET66357.1"/>
    <property type="molecule type" value="Genomic_DNA"/>
</dbReference>
<name>A0AAX3QTM4_PARDI</name>
<keyword evidence="7" id="KW-0812">Transmembrane</keyword>
<dbReference type="AlphaFoldDB" id="A0AAX3QTM4"/>
<dbReference type="PROSITE" id="PS50109">
    <property type="entry name" value="HIS_KIN"/>
    <property type="match status" value="1"/>
</dbReference>
<dbReference type="CDD" id="cd00082">
    <property type="entry name" value="HisKA"/>
    <property type="match status" value="1"/>
</dbReference>
<dbReference type="InterPro" id="IPR036890">
    <property type="entry name" value="HATPase_C_sf"/>
</dbReference>
<keyword evidence="7" id="KW-0472">Membrane</keyword>
<comment type="catalytic activity">
    <reaction evidence="1">
        <text>ATP + protein L-histidine = ADP + protein N-phospho-L-histidine.</text>
        <dbReference type="EC" id="2.7.13.3"/>
    </reaction>
</comment>
<dbReference type="InterPro" id="IPR036097">
    <property type="entry name" value="HisK_dim/P_sf"/>
</dbReference>
<evidence type="ECO:0000256" key="1">
    <source>
        <dbReference type="ARBA" id="ARBA00000085"/>
    </source>
</evidence>
<dbReference type="InterPro" id="IPR003661">
    <property type="entry name" value="HisK_dim/P_dom"/>
</dbReference>
<dbReference type="RefSeq" id="WP_122144821.1">
    <property type="nucleotide sequence ID" value="NZ_CP120353.1"/>
</dbReference>
<dbReference type="EC" id="2.7.13.3" evidence="2"/>
<evidence type="ECO:0000256" key="5">
    <source>
        <dbReference type="ARBA" id="ARBA00022777"/>
    </source>
</evidence>
<dbReference type="Proteomes" id="UP001221009">
    <property type="component" value="Chromosome"/>
</dbReference>
<dbReference type="FunFam" id="3.30.565.10:FF:000006">
    <property type="entry name" value="Sensor histidine kinase WalK"/>
    <property type="match status" value="1"/>
</dbReference>
<keyword evidence="6" id="KW-0902">Two-component regulatory system</keyword>
<evidence type="ECO:0000256" key="2">
    <source>
        <dbReference type="ARBA" id="ARBA00012438"/>
    </source>
</evidence>
<sequence length="871" mass="99950">MKILYTLCFLLCLLFSCKEIQPEEKTRNVLFIHAFHKGLTAPQGNILTPPEEANYSIPAYHIEESLAGITDAFKDNNIPLRLKDMYLGYGYNKQVLKTLENALTFDADNRPDIIILQHEFTLAYFFRAKNRPLDIPVIFCGSINGHQDSALRNNANITGFTSCPDINEIVRLCQKLFPETKNIHFLQADPLIINEMARLFPTLAPPPNINIDTSYLQNKTTKEVLVNLKDPTFSVHNNNVGIIPYWEEFFSRITKVSKYPFLTTCYIGLGEGALGGYMVSSYDETYAAADRACQILKGRKVSDFTIDPLTPHYIFDWNVMTKFHLTTKLLPKDSYFINQPFLIRHQTPLLIGFIFLVLIFMLLYIYYKSQYQQKQAAWEKQERNRKHLKTIIASIQEGVICIDNQFNIFEINQVSLTLLQLEGNVESYTGRSVLSLLNVIIPNQSISLKYLLDNTVQNEKSFSYYGCRLISLSHPHSFNAFLEISPILQEQQIIGAIITLRDITEEQAQSDYINSIMNNKGIIIWQYNPQTQQIFSNHDFLSGNISKHINILPIEQFESKIHPDDILVWKNELTQTLERIGIHPLIQIRIQDPQGEYIWWKSRFTSLNLSAQGSSYTIFGVFINIQAHKQLEDELEKARQKVEQSDHLKSAFLANMSHEIRTPLNGIVGFANLLCNREQFEPNEITTFIETIKKNCDLLLALISDIIDISCIESNTINYHFEECDVNELINQIVTTQRVIIPGHLNLIKQIPEETTFIYIDKLRLNQVITNLINNAVKFTEQGSITIGYTTSNPDFLEFFVKDTGRGIPQKDLQNIFLRYFKKDNYVQGAGLGLSICQMFVNRFGGEITVESELGVGSCFKVKIPRISKKQ</sequence>
<dbReference type="Pfam" id="PF00512">
    <property type="entry name" value="HisKA"/>
    <property type="match status" value="1"/>
</dbReference>
<dbReference type="SUPFAM" id="SSF55785">
    <property type="entry name" value="PYP-like sensor domain (PAS domain)"/>
    <property type="match status" value="2"/>
</dbReference>
<keyword evidence="3" id="KW-0597">Phosphoprotein</keyword>
<keyword evidence="5 9" id="KW-0418">Kinase</keyword>
<dbReference type="GO" id="GO:0000155">
    <property type="term" value="F:phosphorelay sensor kinase activity"/>
    <property type="evidence" value="ECO:0007669"/>
    <property type="project" value="InterPro"/>
</dbReference>
<feature type="domain" description="Histidine kinase" evidence="8">
    <location>
        <begin position="655"/>
        <end position="868"/>
    </location>
</feature>
<dbReference type="InterPro" id="IPR004358">
    <property type="entry name" value="Sig_transdc_His_kin-like_C"/>
</dbReference>
<organism evidence="9 10">
    <name type="scientific">Parabacteroides distasonis</name>
    <dbReference type="NCBI Taxonomy" id="823"/>
    <lineage>
        <taxon>Bacteria</taxon>
        <taxon>Pseudomonadati</taxon>
        <taxon>Bacteroidota</taxon>
        <taxon>Bacteroidia</taxon>
        <taxon>Bacteroidales</taxon>
        <taxon>Tannerellaceae</taxon>
        <taxon>Parabacteroides</taxon>
    </lineage>
</organism>
<gene>
    <name evidence="9" type="ORF">P2T59_10305</name>
</gene>
<proteinExistence type="predicted"/>
<dbReference type="PANTHER" id="PTHR43711">
    <property type="entry name" value="TWO-COMPONENT HISTIDINE KINASE"/>
    <property type="match status" value="1"/>
</dbReference>
<dbReference type="Gene3D" id="1.10.287.130">
    <property type="match status" value="1"/>
</dbReference>
<evidence type="ECO:0000256" key="3">
    <source>
        <dbReference type="ARBA" id="ARBA00022553"/>
    </source>
</evidence>
<dbReference type="Gene3D" id="3.40.50.2300">
    <property type="match status" value="2"/>
</dbReference>
<evidence type="ECO:0000313" key="9">
    <source>
        <dbReference type="EMBL" id="WET66357.1"/>
    </source>
</evidence>
<accession>A0AAX3QTM4</accession>
<evidence type="ECO:0000259" key="8">
    <source>
        <dbReference type="PROSITE" id="PS50109"/>
    </source>
</evidence>
<dbReference type="InterPro" id="IPR050736">
    <property type="entry name" value="Sensor_HK_Regulatory"/>
</dbReference>
<dbReference type="Gene3D" id="3.30.565.10">
    <property type="entry name" value="Histidine kinase-like ATPase, C-terminal domain"/>
    <property type="match status" value="1"/>
</dbReference>
<dbReference type="SUPFAM" id="SSF47384">
    <property type="entry name" value="Homodimeric domain of signal transducing histidine kinase"/>
    <property type="match status" value="1"/>
</dbReference>
<dbReference type="SUPFAM" id="SSF55874">
    <property type="entry name" value="ATPase domain of HSP90 chaperone/DNA topoisomerase II/histidine kinase"/>
    <property type="match status" value="1"/>
</dbReference>
<dbReference type="InterPro" id="IPR035965">
    <property type="entry name" value="PAS-like_dom_sf"/>
</dbReference>
<reference evidence="9" key="1">
    <citation type="submission" date="2023-03" db="EMBL/GenBank/DDBJ databases">
        <title>Parabacteroides distasonis, a bacteria resistant against UC.</title>
        <authorList>
            <person name="Dai W."/>
        </authorList>
    </citation>
    <scope>NUCLEOTIDE SEQUENCE</scope>
    <source>
        <strain evidence="9">F1-28</strain>
    </source>
</reference>
<dbReference type="SMART" id="SM00387">
    <property type="entry name" value="HATPase_c"/>
    <property type="match status" value="1"/>
</dbReference>
<dbReference type="SMART" id="SM00388">
    <property type="entry name" value="HisKA"/>
    <property type="match status" value="1"/>
</dbReference>
<dbReference type="InterPro" id="IPR003594">
    <property type="entry name" value="HATPase_dom"/>
</dbReference>
<dbReference type="Gene3D" id="3.30.450.20">
    <property type="entry name" value="PAS domain"/>
    <property type="match status" value="2"/>
</dbReference>
<keyword evidence="7" id="KW-1133">Transmembrane helix</keyword>
<dbReference type="Pfam" id="PF02518">
    <property type="entry name" value="HATPase_c"/>
    <property type="match status" value="1"/>
</dbReference>
<dbReference type="PANTHER" id="PTHR43711:SF31">
    <property type="entry name" value="HISTIDINE KINASE"/>
    <property type="match status" value="1"/>
</dbReference>
<evidence type="ECO:0000256" key="7">
    <source>
        <dbReference type="SAM" id="Phobius"/>
    </source>
</evidence>
<evidence type="ECO:0000256" key="6">
    <source>
        <dbReference type="ARBA" id="ARBA00023012"/>
    </source>
</evidence>
<dbReference type="InterPro" id="IPR005467">
    <property type="entry name" value="His_kinase_dom"/>
</dbReference>
<evidence type="ECO:0000256" key="4">
    <source>
        <dbReference type="ARBA" id="ARBA00022679"/>
    </source>
</evidence>
<keyword evidence="4" id="KW-0808">Transferase</keyword>
<feature type="transmembrane region" description="Helical" evidence="7">
    <location>
        <begin position="349"/>
        <end position="367"/>
    </location>
</feature>
<dbReference type="PROSITE" id="PS51257">
    <property type="entry name" value="PROKAR_LIPOPROTEIN"/>
    <property type="match status" value="1"/>
</dbReference>
<dbReference type="InterPro" id="IPR007487">
    <property type="entry name" value="ABC_transpt-TYRBP-like"/>
</dbReference>
<protein>
    <recommendedName>
        <fullName evidence="2">histidine kinase</fullName>
        <ecNumber evidence="2">2.7.13.3</ecNumber>
    </recommendedName>
</protein>
<evidence type="ECO:0000313" key="10">
    <source>
        <dbReference type="Proteomes" id="UP001221009"/>
    </source>
</evidence>
<dbReference type="Pfam" id="PF04392">
    <property type="entry name" value="ABC_sub_bind"/>
    <property type="match status" value="1"/>
</dbReference>